<dbReference type="EMBL" id="CP017479">
    <property type="protein sequence ID" value="AOW10289.1"/>
    <property type="molecule type" value="Genomic_DNA"/>
</dbReference>
<dbReference type="GO" id="GO:0006826">
    <property type="term" value="P:iron ion transport"/>
    <property type="evidence" value="ECO:0007669"/>
    <property type="project" value="UniProtKB-KW"/>
</dbReference>
<keyword evidence="4" id="KW-0410">Iron transport</keyword>
<dbReference type="KEGG" id="fgl:EM308_12665"/>
<dbReference type="InterPro" id="IPR023996">
    <property type="entry name" value="TonB-dep_OMP_SusC/RagA"/>
</dbReference>
<name>A0AAC9N701_9FLAO</name>
<comment type="similarity">
    <text evidence="11">Belongs to the TonB-dependent receptor family.</text>
</comment>
<evidence type="ECO:0000256" key="8">
    <source>
        <dbReference type="ARBA" id="ARBA00023077"/>
    </source>
</evidence>
<evidence type="ECO:0000256" key="3">
    <source>
        <dbReference type="ARBA" id="ARBA00022452"/>
    </source>
</evidence>
<keyword evidence="10 11" id="KW-0998">Cell outer membrane</keyword>
<dbReference type="AlphaFoldDB" id="A0AAC9N701"/>
<evidence type="ECO:0000256" key="5">
    <source>
        <dbReference type="ARBA" id="ARBA00022692"/>
    </source>
</evidence>
<dbReference type="NCBIfam" id="TIGR04057">
    <property type="entry name" value="SusC_RagA_signa"/>
    <property type="match status" value="1"/>
</dbReference>
<dbReference type="NCBIfam" id="TIGR04056">
    <property type="entry name" value="OMP_RagA_SusC"/>
    <property type="match status" value="1"/>
</dbReference>
<dbReference type="SUPFAM" id="SSF49464">
    <property type="entry name" value="Carboxypeptidase regulatory domain-like"/>
    <property type="match status" value="1"/>
</dbReference>
<feature type="chain" id="PRO_5042115365" description="TonB-dependent receptor plug domain-containing protein" evidence="12">
    <location>
        <begin position="24"/>
        <end position="1116"/>
    </location>
</feature>
<dbReference type="GO" id="GO:0009279">
    <property type="term" value="C:cell outer membrane"/>
    <property type="evidence" value="ECO:0007669"/>
    <property type="project" value="UniProtKB-SubCell"/>
</dbReference>
<sequence>MKKLLHKLLLVCLVVVYCQGVSAQENKMITGTVVDSDGVPVAMATVKEKGTSNGVIADEKGKFQIKVNDNAVLVFTSIGLQATEVKISKSTVLNVEMKSSANDLSNVVVTALGVKRDKKSVGYAVQQIKGDDVIKAAPADLAQGMAGKIAGLNVSTGNGLGNASSRIVIRGNNSIKGNNQPLIVIDGAILDNNPIEQSTTNGTDGIRDWGNYMSYVNMENVESVSVLKGPGAAALYGARGANGVILITSKKGTAQKGIGVEYNTITNFTDVYRFADVQNEYGGGFAAAFYTANPKLPKTSSGEQYLPTLYGGSSYGTGGSGIGYYHGALPGGTPTWNLFSWFGAGASWGPKLDGSPVRWWDGQVRSYSPQPDNRESYYRTGLETTHNVSFSAANDFGSIRLSINNKKGDAVVDNTNYKTSNYALGANVKISKVLSAEVNASYNENYRLNAPEIGTNNSWSKFSVYGMSREYQPLEKGVYKNPDGSKYAFPSSYPYAEYGQDLYWYFYEKNSHLDRDEFISTIKLNAEITPWLNAFVRTSANLIATEFVTQNNTTSIDRLSGGSFYKSVGKDNLYNTDFMVTVHKDNLFTPGFNAKLSGMYNDASSKKTSVNGSNNSKFIVPGVYSLLNFTDRTQVSLGETRYDVQSYSGVGILDLSYKDYLFFEATGRKDVNSTLPKDSNSTFYPSANASFVFTEAFDMGKVENVLSYGKVRFLYGEAANATDPYQLDATYNTGTFGNQPTHSLPSTVPPFTLGFQTSKTVEFGTALGFFKDKLNIDLSVYDIYSDNQIMNSSISTASGASEVKFNTGALRNRGFDLTINATAVQTNDFSWNITFNGAKNTNRVEELGPGVKEEEIGSVFGNLGAFMKVSPGENYGTIYGTDFEYDAQGRKQIENILDGTGKVIGTKYKITSTPVAIGNAAPKLTGGLSNTFRYKNLSLNLLVDYKYGGDIYSVDHATAMGNGLLPETLVERNGGGLPYTYPDGTTSNSGVILDGFNVSDNRPNDRVVSYMYKYAGQYAGWSDLNKPRSLSVFENSWVKMREVVLTYRFNPSLLHKSKVFQDLSISAIGRNLFYFYTTLPDHLNPEAINGTGNGQGLQWSAFPSTRTLGVSLKAKF</sequence>
<evidence type="ECO:0000256" key="12">
    <source>
        <dbReference type="SAM" id="SignalP"/>
    </source>
</evidence>
<evidence type="ECO:0000313" key="14">
    <source>
        <dbReference type="EMBL" id="AOW10289.1"/>
    </source>
</evidence>
<dbReference type="Pfam" id="PF13715">
    <property type="entry name" value="CarbopepD_reg_2"/>
    <property type="match status" value="1"/>
</dbReference>
<dbReference type="PANTHER" id="PTHR32552">
    <property type="entry name" value="FERRICHROME IRON RECEPTOR-RELATED"/>
    <property type="match status" value="1"/>
</dbReference>
<keyword evidence="9 11" id="KW-0472">Membrane</keyword>
<keyword evidence="3 11" id="KW-1134">Transmembrane beta strand</keyword>
<keyword evidence="8" id="KW-0798">TonB box</keyword>
<dbReference type="InterPro" id="IPR036942">
    <property type="entry name" value="Beta-barrel_TonB_sf"/>
</dbReference>
<keyword evidence="12" id="KW-0732">Signal</keyword>
<reference evidence="14 15" key="1">
    <citation type="submission" date="2016-10" db="EMBL/GenBank/DDBJ databases">
        <title>Flavobacterium gilvum sp. nov., isolated from stream water.</title>
        <authorList>
            <person name="Shin S.-K."/>
            <person name="Cho Y.-J."/>
            <person name="Yi H."/>
        </authorList>
    </citation>
    <scope>NUCLEOTIDE SEQUENCE [LARGE SCALE GENOMIC DNA]</scope>
    <source>
        <strain evidence="14 15">EM1308</strain>
    </source>
</reference>
<dbReference type="PROSITE" id="PS52016">
    <property type="entry name" value="TONB_DEPENDENT_REC_3"/>
    <property type="match status" value="1"/>
</dbReference>
<dbReference type="InterPro" id="IPR039426">
    <property type="entry name" value="TonB-dep_rcpt-like"/>
</dbReference>
<dbReference type="InterPro" id="IPR008969">
    <property type="entry name" value="CarboxyPept-like_regulatory"/>
</dbReference>
<evidence type="ECO:0000256" key="2">
    <source>
        <dbReference type="ARBA" id="ARBA00022448"/>
    </source>
</evidence>
<dbReference type="SUPFAM" id="SSF56935">
    <property type="entry name" value="Porins"/>
    <property type="match status" value="1"/>
</dbReference>
<proteinExistence type="inferred from homology"/>
<keyword evidence="5 11" id="KW-0812">Transmembrane</keyword>
<evidence type="ECO:0000259" key="13">
    <source>
        <dbReference type="Pfam" id="PF07715"/>
    </source>
</evidence>
<keyword evidence="2 11" id="KW-0813">Transport</keyword>
<evidence type="ECO:0000256" key="1">
    <source>
        <dbReference type="ARBA" id="ARBA00004571"/>
    </source>
</evidence>
<dbReference type="InterPro" id="IPR037066">
    <property type="entry name" value="Plug_dom_sf"/>
</dbReference>
<dbReference type="Gene3D" id="2.40.170.20">
    <property type="entry name" value="TonB-dependent receptor, beta-barrel domain"/>
    <property type="match status" value="1"/>
</dbReference>
<evidence type="ECO:0000256" key="10">
    <source>
        <dbReference type="ARBA" id="ARBA00023237"/>
    </source>
</evidence>
<dbReference type="InterPro" id="IPR012910">
    <property type="entry name" value="Plug_dom"/>
</dbReference>
<dbReference type="RefSeq" id="WP_070261849.1">
    <property type="nucleotide sequence ID" value="NZ_CP017479.1"/>
</dbReference>
<gene>
    <name evidence="14" type="ORF">EM308_12665</name>
</gene>
<keyword evidence="7" id="KW-0406">Ion transport</keyword>
<evidence type="ECO:0000256" key="7">
    <source>
        <dbReference type="ARBA" id="ARBA00023065"/>
    </source>
</evidence>
<evidence type="ECO:0000256" key="4">
    <source>
        <dbReference type="ARBA" id="ARBA00022496"/>
    </source>
</evidence>
<evidence type="ECO:0000256" key="9">
    <source>
        <dbReference type="ARBA" id="ARBA00023136"/>
    </source>
</evidence>
<dbReference type="Gene3D" id="2.170.130.10">
    <property type="entry name" value="TonB-dependent receptor, plug domain"/>
    <property type="match status" value="1"/>
</dbReference>
<accession>A0AAC9N701</accession>
<dbReference type="Pfam" id="PF07715">
    <property type="entry name" value="Plug"/>
    <property type="match status" value="1"/>
</dbReference>
<dbReference type="InterPro" id="IPR023997">
    <property type="entry name" value="TonB-dep_OMP_SusC/RagA_CS"/>
</dbReference>
<organism evidence="14 15">
    <name type="scientific">Flavobacterium gilvum</name>
    <dbReference type="NCBI Taxonomy" id="1492737"/>
    <lineage>
        <taxon>Bacteria</taxon>
        <taxon>Pseudomonadati</taxon>
        <taxon>Bacteroidota</taxon>
        <taxon>Flavobacteriia</taxon>
        <taxon>Flavobacteriales</taxon>
        <taxon>Flavobacteriaceae</taxon>
        <taxon>Flavobacterium</taxon>
    </lineage>
</organism>
<keyword evidence="15" id="KW-1185">Reference proteome</keyword>
<protein>
    <recommendedName>
        <fullName evidence="13">TonB-dependent receptor plug domain-containing protein</fullName>
    </recommendedName>
</protein>
<dbReference type="PANTHER" id="PTHR32552:SF81">
    <property type="entry name" value="TONB-DEPENDENT OUTER MEMBRANE RECEPTOR"/>
    <property type="match status" value="1"/>
</dbReference>
<comment type="subcellular location">
    <subcellularLocation>
        <location evidence="1 11">Cell outer membrane</location>
        <topology evidence="1 11">Multi-pass membrane protein</topology>
    </subcellularLocation>
</comment>
<evidence type="ECO:0000256" key="6">
    <source>
        <dbReference type="ARBA" id="ARBA00023004"/>
    </source>
</evidence>
<feature type="signal peptide" evidence="12">
    <location>
        <begin position="1"/>
        <end position="23"/>
    </location>
</feature>
<evidence type="ECO:0000313" key="15">
    <source>
        <dbReference type="Proteomes" id="UP000175968"/>
    </source>
</evidence>
<evidence type="ECO:0000256" key="11">
    <source>
        <dbReference type="PROSITE-ProRule" id="PRU01360"/>
    </source>
</evidence>
<dbReference type="Proteomes" id="UP000175968">
    <property type="component" value="Chromosome"/>
</dbReference>
<feature type="domain" description="TonB-dependent receptor plug" evidence="13">
    <location>
        <begin position="118"/>
        <end position="244"/>
    </location>
</feature>
<keyword evidence="6" id="KW-0408">Iron</keyword>